<dbReference type="Proteomes" id="UP000182152">
    <property type="component" value="Unassembled WGS sequence"/>
</dbReference>
<keyword evidence="3" id="KW-1185">Reference proteome</keyword>
<proteinExistence type="predicted"/>
<accession>A0A1L8W8J0</accession>
<dbReference type="InterPro" id="IPR010982">
    <property type="entry name" value="Lambda_DNA-bd_dom_sf"/>
</dbReference>
<sequence>MLIDIIDVSMLQLSKKGDKIMLRNKLAVLIAERELTAAKVSEETGIARSTLSSLVNNTGDGVQYKTLDKLCNYFGITPSEFFDYAPFILKYNFDIPEYRKRVIKNVDSEKEKILSSGNTEERANFLINEYLDIFGEARYIIEIFVNKKMKQIKYSMCINIYKISPIDESNAPEGFDIEIILEDNYNGKSFIADVYENVSIIFQTQIKNTCFELIEQNIVNEDLQNCANRKNKPLKIFLETPFGDKELTIKPIK</sequence>
<dbReference type="InterPro" id="IPR001387">
    <property type="entry name" value="Cro/C1-type_HTH"/>
</dbReference>
<protein>
    <recommendedName>
        <fullName evidence="1">HTH cro/C1-type domain-containing protein</fullName>
    </recommendedName>
</protein>
<dbReference type="Pfam" id="PF13443">
    <property type="entry name" value="HTH_26"/>
    <property type="match status" value="1"/>
</dbReference>
<dbReference type="AlphaFoldDB" id="A0A1L8W8J0"/>
<organism evidence="2 3">
    <name type="scientific">Enterococcus ratti</name>
    <dbReference type="NCBI Taxonomy" id="150033"/>
    <lineage>
        <taxon>Bacteria</taxon>
        <taxon>Bacillati</taxon>
        <taxon>Bacillota</taxon>
        <taxon>Bacilli</taxon>
        <taxon>Lactobacillales</taxon>
        <taxon>Enterococcaceae</taxon>
        <taxon>Enterococcus</taxon>
    </lineage>
</organism>
<feature type="domain" description="HTH cro/C1-type" evidence="1">
    <location>
        <begin position="26"/>
        <end position="81"/>
    </location>
</feature>
<comment type="caution">
    <text evidence="2">The sequence shown here is derived from an EMBL/GenBank/DDBJ whole genome shotgun (WGS) entry which is preliminary data.</text>
</comment>
<evidence type="ECO:0000313" key="3">
    <source>
        <dbReference type="Proteomes" id="UP000182152"/>
    </source>
</evidence>
<dbReference type="EMBL" id="JXLB01000036">
    <property type="protein sequence ID" value="OJG77347.1"/>
    <property type="molecule type" value="Genomic_DNA"/>
</dbReference>
<dbReference type="GO" id="GO:0003677">
    <property type="term" value="F:DNA binding"/>
    <property type="evidence" value="ECO:0007669"/>
    <property type="project" value="InterPro"/>
</dbReference>
<name>A0A1L8W8J0_9ENTE</name>
<evidence type="ECO:0000313" key="2">
    <source>
        <dbReference type="EMBL" id="OJG77347.1"/>
    </source>
</evidence>
<dbReference type="PROSITE" id="PS50943">
    <property type="entry name" value="HTH_CROC1"/>
    <property type="match status" value="1"/>
</dbReference>
<reference evidence="2 3" key="1">
    <citation type="submission" date="2014-12" db="EMBL/GenBank/DDBJ databases">
        <title>Draft genome sequences of 29 type strains of Enterococci.</title>
        <authorList>
            <person name="Zhong Z."/>
            <person name="Sun Z."/>
            <person name="Liu W."/>
            <person name="Zhang W."/>
            <person name="Zhang H."/>
        </authorList>
    </citation>
    <scope>NUCLEOTIDE SEQUENCE [LARGE SCALE GENOMIC DNA]</scope>
    <source>
        <strain evidence="2 3">DSM 15687</strain>
    </source>
</reference>
<gene>
    <name evidence="2" type="ORF">RV14_GL001580</name>
</gene>
<dbReference type="CDD" id="cd00093">
    <property type="entry name" value="HTH_XRE"/>
    <property type="match status" value="1"/>
</dbReference>
<evidence type="ECO:0000259" key="1">
    <source>
        <dbReference type="PROSITE" id="PS50943"/>
    </source>
</evidence>
<dbReference type="SUPFAM" id="SSF47413">
    <property type="entry name" value="lambda repressor-like DNA-binding domains"/>
    <property type="match status" value="1"/>
</dbReference>
<dbReference type="Gene3D" id="1.10.260.40">
    <property type="entry name" value="lambda repressor-like DNA-binding domains"/>
    <property type="match status" value="1"/>
</dbReference>
<dbReference type="STRING" id="150033.RV14_GL001580"/>
<dbReference type="SMART" id="SM00530">
    <property type="entry name" value="HTH_XRE"/>
    <property type="match status" value="1"/>
</dbReference>